<dbReference type="PRINTS" id="PR00111">
    <property type="entry name" value="ABHYDROLASE"/>
</dbReference>
<dbReference type="GO" id="GO:0016020">
    <property type="term" value="C:membrane"/>
    <property type="evidence" value="ECO:0007669"/>
    <property type="project" value="TreeGrafter"/>
</dbReference>
<dbReference type="Proteomes" id="UP001328733">
    <property type="component" value="Unassembled WGS sequence"/>
</dbReference>
<reference evidence="3 4" key="1">
    <citation type="submission" date="2024-01" db="EMBL/GenBank/DDBJ databases">
        <title>Genomic insights into the taxonomy and metabolism of the cyanobacterium Pannus brasiliensis CCIBt3594.</title>
        <authorList>
            <person name="Machado M."/>
            <person name="Botero N.B."/>
            <person name="Andreote A.P.D."/>
            <person name="Feitosa A.M.T."/>
            <person name="Popin R."/>
            <person name="Sivonen K."/>
            <person name="Fiore M.F."/>
        </authorList>
    </citation>
    <scope>NUCLEOTIDE SEQUENCE [LARGE SCALE GENOMIC DNA]</scope>
    <source>
        <strain evidence="3 4">CCIBt3594</strain>
    </source>
</reference>
<evidence type="ECO:0000313" key="3">
    <source>
        <dbReference type="EMBL" id="MEG3437201.1"/>
    </source>
</evidence>
<keyword evidence="1 3" id="KW-0378">Hydrolase</keyword>
<dbReference type="Gene3D" id="3.40.50.1820">
    <property type="entry name" value="alpha/beta hydrolase"/>
    <property type="match status" value="1"/>
</dbReference>
<evidence type="ECO:0000259" key="2">
    <source>
        <dbReference type="Pfam" id="PF00561"/>
    </source>
</evidence>
<organism evidence="3 4">
    <name type="scientific">Pannus brasiliensis CCIBt3594</name>
    <dbReference type="NCBI Taxonomy" id="1427578"/>
    <lineage>
        <taxon>Bacteria</taxon>
        <taxon>Bacillati</taxon>
        <taxon>Cyanobacteriota</taxon>
        <taxon>Cyanophyceae</taxon>
        <taxon>Oscillatoriophycideae</taxon>
        <taxon>Chroococcales</taxon>
        <taxon>Microcystaceae</taxon>
        <taxon>Pannus</taxon>
    </lineage>
</organism>
<proteinExistence type="predicted"/>
<feature type="domain" description="AB hydrolase-1" evidence="2">
    <location>
        <begin position="24"/>
        <end position="277"/>
    </location>
</feature>
<dbReference type="EMBL" id="JBAFSM010000013">
    <property type="protein sequence ID" value="MEG3437201.1"/>
    <property type="molecule type" value="Genomic_DNA"/>
</dbReference>
<gene>
    <name evidence="3" type="ORF">V0288_08725</name>
</gene>
<dbReference type="PANTHER" id="PTHR43798:SF31">
    <property type="entry name" value="AB HYDROLASE SUPERFAMILY PROTEIN YCLE"/>
    <property type="match status" value="1"/>
</dbReference>
<dbReference type="Pfam" id="PF00561">
    <property type="entry name" value="Abhydrolase_1"/>
    <property type="match status" value="1"/>
</dbReference>
<sequence>MLKSIELGNGETYGYREAGEGDRTLILIHGNMTSSKHWDVAIDRLRDKFHIYAVDLRGFGASSYHREINSLKDFSEDIKLFIERLGLNKFSLAGWSTGGGVAMQFAADYPSFVEKLILVASVGIQGYALPKRNGMGRIIAGEFLTTKEEIANDPAIAPGLIALGNRDKVFYRNLWDSLIYTKYKPAPEQYAEYIEDSLTQRNLVDVFYALTHFNISPEFNGIDSGSGDVTRIQAPTLILQGDRDLVIPRISAEEIARDLPNSELFIVPDCGHSPLIDSLDILVDKIIEFLD</sequence>
<accession>A0AAW9QR04</accession>
<dbReference type="AlphaFoldDB" id="A0AAW9QR04"/>
<name>A0AAW9QR04_9CHRO</name>
<dbReference type="InterPro" id="IPR000073">
    <property type="entry name" value="AB_hydrolase_1"/>
</dbReference>
<protein>
    <submittedName>
        <fullName evidence="3">Alpha/beta hydrolase</fullName>
    </submittedName>
</protein>
<dbReference type="InterPro" id="IPR029058">
    <property type="entry name" value="AB_hydrolase_fold"/>
</dbReference>
<evidence type="ECO:0000313" key="4">
    <source>
        <dbReference type="Proteomes" id="UP001328733"/>
    </source>
</evidence>
<dbReference type="RefSeq" id="WP_332864685.1">
    <property type="nucleotide sequence ID" value="NZ_JBAFSM010000013.1"/>
</dbReference>
<keyword evidence="4" id="KW-1185">Reference proteome</keyword>
<dbReference type="PANTHER" id="PTHR43798">
    <property type="entry name" value="MONOACYLGLYCEROL LIPASE"/>
    <property type="match status" value="1"/>
</dbReference>
<dbReference type="InterPro" id="IPR050266">
    <property type="entry name" value="AB_hydrolase_sf"/>
</dbReference>
<comment type="caution">
    <text evidence="3">The sequence shown here is derived from an EMBL/GenBank/DDBJ whole genome shotgun (WGS) entry which is preliminary data.</text>
</comment>
<dbReference type="SUPFAM" id="SSF53474">
    <property type="entry name" value="alpha/beta-Hydrolases"/>
    <property type="match status" value="1"/>
</dbReference>
<evidence type="ECO:0000256" key="1">
    <source>
        <dbReference type="ARBA" id="ARBA00022801"/>
    </source>
</evidence>
<dbReference type="GO" id="GO:0016787">
    <property type="term" value="F:hydrolase activity"/>
    <property type="evidence" value="ECO:0007669"/>
    <property type="project" value="UniProtKB-KW"/>
</dbReference>